<dbReference type="STRING" id="1434118.MSSAC_1411"/>
<sequence length="826" mass="93116">MTLWVLGYAEKSKVVVMTIKDRMKQPLYMAELHIKDSYKGPRPHKIRVLTGKKNEEFIPPQQFIELLRSANRIMLAEGGDPANEEAFLEMLRGFQLSADRVKICKYCWFNRRFNFVNSKSIKYHDELICAECAKEELLRAVRSADSQYGEKSVDFLERVLHKTRDLDRTIRMLSPERLDPEFTRYDTIRTSPTEATFRIKNLPLKKKFKEMLLQKSETLLPVQALSVEAGLLEGKNQFVVSATATGKTLIGEMAGVQNLLDKKGKMLYLVPLVALANQKYDQFTERYSKLGLTSSIKIGAILIKTSQRVKMNTSPNADIIVGTYEGVDHMLRSGNADFLGKIGTVVIDEVHMLEDQERGHRLDGLIGRLRYVAPEAQFIYLSATVANPEAYAKKLGARLVQYEHRPVPIDRHLLFCQENEKAKLISQLAKEEYSMCSSKKHRGQTIVFTNSRRNCHKLAGTLSIRASPYHAGLSQYERKKVETLFAKGELPVIVTTAALAAGVDFPASQVIFESLAMGIDWISVQDFLQMSGRAGRPDYHDRGVVVLMPVPGKSYSSAQSDTEEEVAIKLLQGEMLSVGVEYGEAEQLEEVLASVAVTSSIQDLRNIHSLMFGVFDLDKLVSRLQSYRFLEKKGKKVSLTRFGKIIAAYFLPVSKAFLIRDAVLAGNSPLKIVTNLEFFDAAYFKYANQIGSSLHVNMPSRVFQGAALDIIFDGESLSHLDIKIRELMLNFASDFLTCGCRDSPYCGCAEQKFSEKIIRLRMEGLDPTRIIRKLEDKYGISAYQGDVFGYLDNAVRNLDAVELIARVHSKKEAAEESKRLRKKVQG</sequence>
<name>A0A0E3LCR9_9EURY</name>
<dbReference type="InterPro" id="IPR043852">
    <property type="entry name" value="DUF5814"/>
</dbReference>
<evidence type="ECO:0000313" key="8">
    <source>
        <dbReference type="Proteomes" id="UP000033123"/>
    </source>
</evidence>
<dbReference type="GO" id="GO:0004386">
    <property type="term" value="F:helicase activity"/>
    <property type="evidence" value="ECO:0007669"/>
    <property type="project" value="UniProtKB-KW"/>
</dbReference>
<dbReference type="EMBL" id="CP009508">
    <property type="protein sequence ID" value="AKB36001.1"/>
    <property type="molecule type" value="Genomic_DNA"/>
</dbReference>
<dbReference type="SMART" id="SM00487">
    <property type="entry name" value="DEXDc"/>
    <property type="match status" value="1"/>
</dbReference>
<evidence type="ECO:0000256" key="2">
    <source>
        <dbReference type="ARBA" id="ARBA00022801"/>
    </source>
</evidence>
<dbReference type="SMART" id="SM00490">
    <property type="entry name" value="HELICc"/>
    <property type="match status" value="1"/>
</dbReference>
<dbReference type="Pfam" id="PF19131">
    <property type="entry name" value="DUF5814"/>
    <property type="match status" value="1"/>
</dbReference>
<keyword evidence="2" id="KW-0378">Hydrolase</keyword>
<evidence type="ECO:0000259" key="6">
    <source>
        <dbReference type="PROSITE" id="PS51194"/>
    </source>
</evidence>
<dbReference type="PANTHER" id="PTHR47961:SF1">
    <property type="entry name" value="ATP-DEPENDENT HELICASE MJ1401-RELATED"/>
    <property type="match status" value="1"/>
</dbReference>
<organism evidence="7 8">
    <name type="scientific">Methanosarcina siciliae C2J</name>
    <dbReference type="NCBI Taxonomy" id="1434118"/>
    <lineage>
        <taxon>Archaea</taxon>
        <taxon>Methanobacteriati</taxon>
        <taxon>Methanobacteriota</taxon>
        <taxon>Stenosarchaea group</taxon>
        <taxon>Methanomicrobia</taxon>
        <taxon>Methanosarcinales</taxon>
        <taxon>Methanosarcinaceae</taxon>
        <taxon>Methanosarcina</taxon>
    </lineage>
</organism>
<dbReference type="CDD" id="cd18795">
    <property type="entry name" value="SF2_C_Ski2"/>
    <property type="match status" value="1"/>
</dbReference>
<dbReference type="GO" id="GO:0016787">
    <property type="term" value="F:hydrolase activity"/>
    <property type="evidence" value="ECO:0007669"/>
    <property type="project" value="UniProtKB-KW"/>
</dbReference>
<dbReference type="Pfam" id="PF00271">
    <property type="entry name" value="Helicase_C"/>
    <property type="match status" value="1"/>
</dbReference>
<dbReference type="GeneID" id="24871010"/>
<reference evidence="7 8" key="1">
    <citation type="submission" date="2014-07" db="EMBL/GenBank/DDBJ databases">
        <title>Methanogenic archaea and the global carbon cycle.</title>
        <authorList>
            <person name="Henriksen J.R."/>
            <person name="Luke J."/>
            <person name="Reinhart S."/>
            <person name="Benedict M.N."/>
            <person name="Youngblut N.D."/>
            <person name="Metcalf M.E."/>
            <person name="Whitaker R.J."/>
            <person name="Metcalf W.W."/>
        </authorList>
    </citation>
    <scope>NUCLEOTIDE SEQUENCE [LARGE SCALE GENOMIC DNA]</scope>
    <source>
        <strain evidence="7 8">C2J</strain>
    </source>
</reference>
<gene>
    <name evidence="7" type="ORF">MSSAC_1411</name>
</gene>
<dbReference type="PATRIC" id="fig|1434118.4.peg.1799"/>
<dbReference type="GO" id="GO:0003676">
    <property type="term" value="F:nucleic acid binding"/>
    <property type="evidence" value="ECO:0007669"/>
    <property type="project" value="InterPro"/>
</dbReference>
<dbReference type="SUPFAM" id="SSF52540">
    <property type="entry name" value="P-loop containing nucleoside triphosphate hydrolases"/>
    <property type="match status" value="1"/>
</dbReference>
<dbReference type="InterPro" id="IPR050474">
    <property type="entry name" value="Hel308_SKI2-like"/>
</dbReference>
<feature type="domain" description="Helicase C-terminal" evidence="6">
    <location>
        <begin position="408"/>
        <end position="592"/>
    </location>
</feature>
<dbReference type="Pfam" id="PF00270">
    <property type="entry name" value="DEAD"/>
    <property type="match status" value="1"/>
</dbReference>
<keyword evidence="1" id="KW-0547">Nucleotide-binding</keyword>
<feature type="domain" description="Helicase ATP-binding" evidence="5">
    <location>
        <begin position="228"/>
        <end position="403"/>
    </location>
</feature>
<dbReference type="InterPro" id="IPR027417">
    <property type="entry name" value="P-loop_NTPase"/>
</dbReference>
<dbReference type="RefSeq" id="WP_048181356.1">
    <property type="nucleotide sequence ID" value="NZ_CP009508.1"/>
</dbReference>
<dbReference type="AlphaFoldDB" id="A0A0E3LCR9"/>
<evidence type="ECO:0000313" key="7">
    <source>
        <dbReference type="EMBL" id="AKB36001.1"/>
    </source>
</evidence>
<dbReference type="InterPro" id="IPR001650">
    <property type="entry name" value="Helicase_C-like"/>
</dbReference>
<dbReference type="PROSITE" id="PS51194">
    <property type="entry name" value="HELICASE_CTER"/>
    <property type="match status" value="1"/>
</dbReference>
<dbReference type="HOGENOM" id="CLU_010611_0_0_2"/>
<evidence type="ECO:0000256" key="3">
    <source>
        <dbReference type="ARBA" id="ARBA00022806"/>
    </source>
</evidence>
<accession>A0A0E3LCR9</accession>
<dbReference type="Gene3D" id="3.40.50.300">
    <property type="entry name" value="P-loop containing nucleotide triphosphate hydrolases"/>
    <property type="match status" value="2"/>
</dbReference>
<proteinExistence type="predicted"/>
<keyword evidence="3 7" id="KW-0347">Helicase</keyword>
<dbReference type="InterPro" id="IPR014001">
    <property type="entry name" value="Helicase_ATP-bd"/>
</dbReference>
<evidence type="ECO:0000256" key="1">
    <source>
        <dbReference type="ARBA" id="ARBA00022741"/>
    </source>
</evidence>
<dbReference type="InterPro" id="IPR011545">
    <property type="entry name" value="DEAD/DEAH_box_helicase_dom"/>
</dbReference>
<keyword evidence="4" id="KW-0067">ATP-binding</keyword>
<dbReference type="PROSITE" id="PS51192">
    <property type="entry name" value="HELICASE_ATP_BIND_1"/>
    <property type="match status" value="1"/>
</dbReference>
<dbReference type="GO" id="GO:0005524">
    <property type="term" value="F:ATP binding"/>
    <property type="evidence" value="ECO:0007669"/>
    <property type="project" value="UniProtKB-KW"/>
</dbReference>
<evidence type="ECO:0000256" key="4">
    <source>
        <dbReference type="ARBA" id="ARBA00022840"/>
    </source>
</evidence>
<protein>
    <submittedName>
        <fullName evidence="7">Putative ski2-type helicase</fullName>
    </submittedName>
</protein>
<evidence type="ECO:0000259" key="5">
    <source>
        <dbReference type="PROSITE" id="PS51192"/>
    </source>
</evidence>
<dbReference type="Proteomes" id="UP000033123">
    <property type="component" value="Chromosome"/>
</dbReference>
<dbReference type="GO" id="GO:0140097">
    <property type="term" value="F:catalytic activity, acting on DNA"/>
    <property type="evidence" value="ECO:0007669"/>
    <property type="project" value="UniProtKB-ARBA"/>
</dbReference>
<dbReference type="KEGG" id="msj:MSSAC_1411"/>
<dbReference type="PANTHER" id="PTHR47961">
    <property type="entry name" value="DNA POLYMERASE THETA, PUTATIVE (AFU_ORTHOLOGUE AFUA_1G05260)-RELATED"/>
    <property type="match status" value="1"/>
</dbReference>